<feature type="compositionally biased region" description="Basic and acidic residues" evidence="1">
    <location>
        <begin position="899"/>
        <end position="909"/>
    </location>
</feature>
<feature type="compositionally biased region" description="Gly residues" evidence="1">
    <location>
        <begin position="925"/>
        <end position="935"/>
    </location>
</feature>
<dbReference type="Proteomes" id="UP000242188">
    <property type="component" value="Unassembled WGS sequence"/>
</dbReference>
<protein>
    <submittedName>
        <fullName evidence="2">Protein virilizer-like</fullName>
    </submittedName>
</protein>
<proteinExistence type="predicted"/>
<feature type="region of interest" description="Disordered" evidence="1">
    <location>
        <begin position="800"/>
        <end position="831"/>
    </location>
</feature>
<feature type="region of interest" description="Disordered" evidence="1">
    <location>
        <begin position="846"/>
        <end position="1057"/>
    </location>
</feature>
<feature type="compositionally biased region" description="Low complexity" evidence="1">
    <location>
        <begin position="862"/>
        <end position="872"/>
    </location>
</feature>
<evidence type="ECO:0000313" key="2">
    <source>
        <dbReference type="EMBL" id="OWF41313.1"/>
    </source>
</evidence>
<feature type="compositionally biased region" description="Gly residues" evidence="1">
    <location>
        <begin position="991"/>
        <end position="1002"/>
    </location>
</feature>
<accession>A0A210PXV8</accession>
<reference evidence="2 3" key="1">
    <citation type="journal article" date="2017" name="Nat. Ecol. Evol.">
        <title>Scallop genome provides insights into evolution of bilaterian karyotype and development.</title>
        <authorList>
            <person name="Wang S."/>
            <person name="Zhang J."/>
            <person name="Jiao W."/>
            <person name="Li J."/>
            <person name="Xun X."/>
            <person name="Sun Y."/>
            <person name="Guo X."/>
            <person name="Huan P."/>
            <person name="Dong B."/>
            <person name="Zhang L."/>
            <person name="Hu X."/>
            <person name="Sun X."/>
            <person name="Wang J."/>
            <person name="Zhao C."/>
            <person name="Wang Y."/>
            <person name="Wang D."/>
            <person name="Huang X."/>
            <person name="Wang R."/>
            <person name="Lv J."/>
            <person name="Li Y."/>
            <person name="Zhang Z."/>
            <person name="Liu B."/>
            <person name="Lu W."/>
            <person name="Hui Y."/>
            <person name="Liang J."/>
            <person name="Zhou Z."/>
            <person name="Hou R."/>
            <person name="Li X."/>
            <person name="Liu Y."/>
            <person name="Li H."/>
            <person name="Ning X."/>
            <person name="Lin Y."/>
            <person name="Zhao L."/>
            <person name="Xing Q."/>
            <person name="Dou J."/>
            <person name="Li Y."/>
            <person name="Mao J."/>
            <person name="Guo H."/>
            <person name="Dou H."/>
            <person name="Li T."/>
            <person name="Mu C."/>
            <person name="Jiang W."/>
            <person name="Fu Q."/>
            <person name="Fu X."/>
            <person name="Miao Y."/>
            <person name="Liu J."/>
            <person name="Yu Q."/>
            <person name="Li R."/>
            <person name="Liao H."/>
            <person name="Li X."/>
            <person name="Kong Y."/>
            <person name="Jiang Z."/>
            <person name="Chourrout D."/>
            <person name="Li R."/>
            <person name="Bao Z."/>
        </authorList>
    </citation>
    <scope>NUCLEOTIDE SEQUENCE [LARGE SCALE GENOMIC DNA]</scope>
    <source>
        <strain evidence="2 3">PY_sf001</strain>
    </source>
</reference>
<dbReference type="AlphaFoldDB" id="A0A210PXV8"/>
<evidence type="ECO:0000313" key="3">
    <source>
        <dbReference type="Proteomes" id="UP000242188"/>
    </source>
</evidence>
<keyword evidence="3" id="KW-1185">Reference proteome</keyword>
<dbReference type="OrthoDB" id="2011702at2759"/>
<sequence>MNWKKSKRKEKKNIFQKVQYSQTCIKRPPLGSPKTDTKGSGYVDSVWHLLFITVCGYICVGVEERDARLKKSICAGYTLNLLLLLTRQSSNCYIYQQFGQRLLDIADKDYSSKLLDLNEWLSPLKSITSYNHEGVASAIIQLRLHADNLQKIPRPLVTVVRILRHMSIAPERNYPHDEPMEMKYKYSLLEMYSGDCLHIFINIIQKTCEFLLRPWQQGFVPSSDQIYYHISVIIPTMNMVRAMLASLIQARGVEFHDLNFLPVLFELHTVLCSVPLSSMFLEEVHIIQKEVIDTLMAYTQPEIQQADNEEALSQSLWTKVIKELLKYIVKAPYTYLSGLLILSELLPLPLPLQTKEPLSVEESSRAINMRKLWSMHLYAATPQLQEVIQLLSTSTCQPLQHILRRVCWQLSDLSAHIALVITRCVLDIVIESFQTMKVTRLEDKGDGEAVEEMEERIASPYASKMLNLLAYVLSQPSIKCATLQLTNKSGPAGEEKYVELFPQLLQILNTVCDRVPHIQAQECIVSIIQSMCDVEVAIVMGDAFTIQDQIAQALPSKEYMHQITNSLLDHMGNPDHNYASILPCVRTLVMFTDHNYGFFHLKSLLEQKTTALGRLMVRINTTFSKDSSDCLSTLSTLLEFLRLLVEIPEDGPELTRTYTLTQTELQAVLSWNPSMENHPLLDLEKLLEDSAKEEESLESLLDNMVSLMKMLREPSTDAQDKPAVVEPILPPTEPLNAMFNMRAVFVVTDGEDERLSPAYWLANPVLDEADIEPDMIRFDMESMCVKHCPEFNLEEELKKTTMSSTEELTRPRRLKQGDRRKSQEISINRGRGFRRPFVAPMRGRGIARGMMNNSGRVDSFRSRPPNTSRPPSMHVDDFMKLEKGSQGQQPPAQSLTPIPERRMMGKEMNRGGGRGGRGFDRGGFDRGGGGRGYRGGRFFTPPSNYNRNNDRTTDTNYSDSNRGGGGRGSFYNNRQKSSFNSPRSFERENDGGGGGGGGGRVGQGERRGGKDFRFSPQGRGGYWNKDQDAGSGGRFGGQIFRGGRREYAGHHQRSFTK</sequence>
<dbReference type="InterPro" id="IPR026736">
    <property type="entry name" value="Virilizer"/>
</dbReference>
<evidence type="ECO:0000256" key="1">
    <source>
        <dbReference type="SAM" id="MobiDB-lite"/>
    </source>
</evidence>
<feature type="compositionally biased region" description="Basic and acidic residues" evidence="1">
    <location>
        <begin position="1003"/>
        <end position="1013"/>
    </location>
</feature>
<dbReference type="PANTHER" id="PTHR23185">
    <property type="entry name" value="PROTEIN VIRILIZER HOMOLOG"/>
    <property type="match status" value="1"/>
</dbReference>
<dbReference type="GO" id="GO:0036396">
    <property type="term" value="C:RNA N6-methyladenosine methyltransferase complex"/>
    <property type="evidence" value="ECO:0007669"/>
    <property type="project" value="TreeGrafter"/>
</dbReference>
<dbReference type="STRING" id="6573.A0A210PXV8"/>
<dbReference type="PANTHER" id="PTHR23185:SF0">
    <property type="entry name" value="PROTEIN VIRILIZER HOMOLOG"/>
    <property type="match status" value="1"/>
</dbReference>
<feature type="compositionally biased region" description="Gly residues" evidence="1">
    <location>
        <begin position="1030"/>
        <end position="1040"/>
    </location>
</feature>
<organism evidence="2 3">
    <name type="scientific">Mizuhopecten yessoensis</name>
    <name type="common">Japanese scallop</name>
    <name type="synonym">Patinopecten yessoensis</name>
    <dbReference type="NCBI Taxonomy" id="6573"/>
    <lineage>
        <taxon>Eukaryota</taxon>
        <taxon>Metazoa</taxon>
        <taxon>Spiralia</taxon>
        <taxon>Lophotrochozoa</taxon>
        <taxon>Mollusca</taxon>
        <taxon>Bivalvia</taxon>
        <taxon>Autobranchia</taxon>
        <taxon>Pteriomorphia</taxon>
        <taxon>Pectinida</taxon>
        <taxon>Pectinoidea</taxon>
        <taxon>Pectinidae</taxon>
        <taxon>Mizuhopecten</taxon>
    </lineage>
</organism>
<comment type="caution">
    <text evidence="2">The sequence shown here is derived from an EMBL/GenBank/DDBJ whole genome shotgun (WGS) entry which is preliminary data.</text>
</comment>
<name>A0A210PXV8_MIZYE</name>
<dbReference type="GO" id="GO:0003723">
    <property type="term" value="F:RNA binding"/>
    <property type="evidence" value="ECO:0007669"/>
    <property type="project" value="TreeGrafter"/>
</dbReference>
<gene>
    <name evidence="2" type="ORF">KP79_PYT14363</name>
</gene>
<feature type="compositionally biased region" description="Polar residues" evidence="1">
    <location>
        <begin position="970"/>
        <end position="983"/>
    </location>
</feature>
<feature type="compositionally biased region" description="Basic and acidic residues" evidence="1">
    <location>
        <begin position="874"/>
        <end position="883"/>
    </location>
</feature>
<feature type="compositionally biased region" description="Polar residues" evidence="1">
    <location>
        <begin position="885"/>
        <end position="896"/>
    </location>
</feature>
<feature type="compositionally biased region" description="Low complexity" evidence="1">
    <location>
        <begin position="936"/>
        <end position="947"/>
    </location>
</feature>
<feature type="compositionally biased region" description="Basic and acidic residues" evidence="1">
    <location>
        <begin position="807"/>
        <end position="823"/>
    </location>
</feature>
<dbReference type="EMBL" id="NEDP02005410">
    <property type="protein sequence ID" value="OWF41313.1"/>
    <property type="molecule type" value="Genomic_DNA"/>
</dbReference>